<dbReference type="Gene3D" id="3.80.10.10">
    <property type="entry name" value="Ribonuclease Inhibitor"/>
    <property type="match status" value="1"/>
</dbReference>
<sequence>MSVEEPEAGIERVLSEIERQKDSEVLQNLQQNKSTLQRQLNNIRDPIAGLPVEISSEISTLCLPSYLPKQATANQVPTLLLRICNTWSGIALATPALWASFLIRFPCRTGLNVVWERWLQRSGTHPLHIRVLGPLESQAGALIWRHSNRLQRLGILPELQVQGVELDHRDRDILAGTQPQSLPCLRTLSIAGCQRSTFLQLPILRLLRLAPVLTELILYNLLLSHAQEEVETLAGVVLPCLRRLTVARFSNRLGSNDPTQYILDYISAPGLEIFICDSPADYPKLLSFLRRSEASIQDICIREMQNFSGMDELLPLIPSVTRVKFEWNRAQAVEQLFTTLEQRLALPSLRNLQVQWSQCREPPNAFWEAVLRALFDRRTQL</sequence>
<evidence type="ECO:0008006" key="4">
    <source>
        <dbReference type="Google" id="ProtNLM"/>
    </source>
</evidence>
<protein>
    <recommendedName>
        <fullName evidence="4">F-box domain-containing protein</fullName>
    </recommendedName>
</protein>
<comment type="caution">
    <text evidence="2">The sequence shown here is derived from an EMBL/GenBank/DDBJ whole genome shotgun (WGS) entry which is preliminary data.</text>
</comment>
<dbReference type="InterPro" id="IPR032675">
    <property type="entry name" value="LRR_dom_sf"/>
</dbReference>
<evidence type="ECO:0000313" key="2">
    <source>
        <dbReference type="EMBL" id="KAJ7641635.1"/>
    </source>
</evidence>
<reference evidence="2" key="1">
    <citation type="submission" date="2023-03" db="EMBL/GenBank/DDBJ databases">
        <title>Massive genome expansion in bonnet fungi (Mycena s.s.) driven by repeated elements and novel gene families across ecological guilds.</title>
        <authorList>
            <consortium name="Lawrence Berkeley National Laboratory"/>
            <person name="Harder C.B."/>
            <person name="Miyauchi S."/>
            <person name="Viragh M."/>
            <person name="Kuo A."/>
            <person name="Thoen E."/>
            <person name="Andreopoulos B."/>
            <person name="Lu D."/>
            <person name="Skrede I."/>
            <person name="Drula E."/>
            <person name="Henrissat B."/>
            <person name="Morin E."/>
            <person name="Kohler A."/>
            <person name="Barry K."/>
            <person name="LaButti K."/>
            <person name="Morin E."/>
            <person name="Salamov A."/>
            <person name="Lipzen A."/>
            <person name="Mereny Z."/>
            <person name="Hegedus B."/>
            <person name="Baldrian P."/>
            <person name="Stursova M."/>
            <person name="Weitz H."/>
            <person name="Taylor A."/>
            <person name="Grigoriev I.V."/>
            <person name="Nagy L.G."/>
            <person name="Martin F."/>
            <person name="Kauserud H."/>
        </authorList>
    </citation>
    <scope>NUCLEOTIDE SEQUENCE</scope>
    <source>
        <strain evidence="2">9284</strain>
    </source>
</reference>
<organism evidence="2 3">
    <name type="scientific">Roridomyces roridus</name>
    <dbReference type="NCBI Taxonomy" id="1738132"/>
    <lineage>
        <taxon>Eukaryota</taxon>
        <taxon>Fungi</taxon>
        <taxon>Dikarya</taxon>
        <taxon>Basidiomycota</taxon>
        <taxon>Agaricomycotina</taxon>
        <taxon>Agaricomycetes</taxon>
        <taxon>Agaricomycetidae</taxon>
        <taxon>Agaricales</taxon>
        <taxon>Marasmiineae</taxon>
        <taxon>Mycenaceae</taxon>
        <taxon>Roridomyces</taxon>
    </lineage>
</organism>
<accession>A0AAD7C7Y1</accession>
<dbReference type="EMBL" id="JARKIF010000004">
    <property type="protein sequence ID" value="KAJ7641635.1"/>
    <property type="molecule type" value="Genomic_DNA"/>
</dbReference>
<evidence type="ECO:0000313" key="3">
    <source>
        <dbReference type="Proteomes" id="UP001221142"/>
    </source>
</evidence>
<name>A0AAD7C7Y1_9AGAR</name>
<keyword evidence="1" id="KW-0175">Coiled coil</keyword>
<keyword evidence="3" id="KW-1185">Reference proteome</keyword>
<proteinExistence type="predicted"/>
<dbReference type="Proteomes" id="UP001221142">
    <property type="component" value="Unassembled WGS sequence"/>
</dbReference>
<gene>
    <name evidence="2" type="ORF">FB45DRAFT_1054102</name>
</gene>
<feature type="coiled-coil region" evidence="1">
    <location>
        <begin position="19"/>
        <end position="46"/>
    </location>
</feature>
<dbReference type="AlphaFoldDB" id="A0AAD7C7Y1"/>
<evidence type="ECO:0000256" key="1">
    <source>
        <dbReference type="SAM" id="Coils"/>
    </source>
</evidence>